<dbReference type="Gene3D" id="3.90.79.10">
    <property type="entry name" value="Nucleoside Triphosphate Pyrophosphohydrolase"/>
    <property type="match status" value="1"/>
</dbReference>
<dbReference type="PANTHER" id="PTHR43046">
    <property type="entry name" value="GDP-MANNOSE MANNOSYL HYDROLASE"/>
    <property type="match status" value="1"/>
</dbReference>
<gene>
    <name evidence="5" type="ORF">COX37_00440</name>
</gene>
<evidence type="ECO:0000256" key="1">
    <source>
        <dbReference type="ARBA" id="ARBA00001946"/>
    </source>
</evidence>
<dbReference type="Proteomes" id="UP000229976">
    <property type="component" value="Unassembled WGS sequence"/>
</dbReference>
<dbReference type="SUPFAM" id="SSF55811">
    <property type="entry name" value="Nudix"/>
    <property type="match status" value="1"/>
</dbReference>
<dbReference type="PANTHER" id="PTHR43046:SF14">
    <property type="entry name" value="MUTT_NUDIX FAMILY PROTEIN"/>
    <property type="match status" value="1"/>
</dbReference>
<dbReference type="InterPro" id="IPR020084">
    <property type="entry name" value="NUDIX_hydrolase_CS"/>
</dbReference>
<evidence type="ECO:0000313" key="5">
    <source>
        <dbReference type="EMBL" id="PIP23084.1"/>
    </source>
</evidence>
<dbReference type="PRINTS" id="PR00502">
    <property type="entry name" value="NUDIXFAMILY"/>
</dbReference>
<organism evidence="5 6">
    <name type="scientific">Candidatus Nealsonbacteria bacterium CG23_combo_of_CG06-09_8_20_14_all_39_17</name>
    <dbReference type="NCBI Taxonomy" id="1974722"/>
    <lineage>
        <taxon>Bacteria</taxon>
        <taxon>Candidatus Nealsoniibacteriota</taxon>
    </lineage>
</organism>
<keyword evidence="2 3" id="KW-0378">Hydrolase</keyword>
<comment type="cofactor">
    <cofactor evidence="1">
        <name>Mg(2+)</name>
        <dbReference type="ChEBI" id="CHEBI:18420"/>
    </cofactor>
</comment>
<dbReference type="PROSITE" id="PS00893">
    <property type="entry name" value="NUDIX_BOX"/>
    <property type="match status" value="1"/>
</dbReference>
<accession>A0A2G9YV03</accession>
<dbReference type="Pfam" id="PF00293">
    <property type="entry name" value="NUDIX"/>
    <property type="match status" value="1"/>
</dbReference>
<feature type="domain" description="Nudix hydrolase" evidence="4">
    <location>
        <begin position="5"/>
        <end position="134"/>
    </location>
</feature>
<name>A0A2G9YV03_9BACT</name>
<dbReference type="InterPro" id="IPR020476">
    <property type="entry name" value="Nudix_hydrolase"/>
</dbReference>
<dbReference type="InterPro" id="IPR015797">
    <property type="entry name" value="NUDIX_hydrolase-like_dom_sf"/>
</dbReference>
<comment type="similarity">
    <text evidence="3">Belongs to the Nudix hydrolase family.</text>
</comment>
<dbReference type="CDD" id="cd04683">
    <property type="entry name" value="NUDIX_Hydrolase"/>
    <property type="match status" value="1"/>
</dbReference>
<proteinExistence type="inferred from homology"/>
<evidence type="ECO:0000259" key="4">
    <source>
        <dbReference type="PROSITE" id="PS51462"/>
    </source>
</evidence>
<dbReference type="GO" id="GO:0016787">
    <property type="term" value="F:hydrolase activity"/>
    <property type="evidence" value="ECO:0007669"/>
    <property type="project" value="UniProtKB-KW"/>
</dbReference>
<evidence type="ECO:0000256" key="3">
    <source>
        <dbReference type="RuleBase" id="RU003476"/>
    </source>
</evidence>
<comment type="caution">
    <text evidence="5">The sequence shown here is derived from an EMBL/GenBank/DDBJ whole genome shotgun (WGS) entry which is preliminary data.</text>
</comment>
<evidence type="ECO:0000256" key="2">
    <source>
        <dbReference type="ARBA" id="ARBA00022801"/>
    </source>
</evidence>
<evidence type="ECO:0000313" key="6">
    <source>
        <dbReference type="Proteomes" id="UP000229976"/>
    </source>
</evidence>
<protein>
    <submittedName>
        <fullName evidence="5">NUDIX hydrolase</fullName>
    </submittedName>
</protein>
<sequence length="143" mass="16858">MERFKITPAVYLVLIRNNSILLLRRFNTGFHDGEYDFPAGHVDSGETFSEAVFREVKEEVGIDIEPKDLELIHVIHKKQSDQERIEIYFRINNWKSEPKIMEPNKCDDLKWFSLDELPKNFMPHSRQALKCILGGIIYSEFGW</sequence>
<dbReference type="PROSITE" id="PS51462">
    <property type="entry name" value="NUDIX"/>
    <property type="match status" value="1"/>
</dbReference>
<dbReference type="AlphaFoldDB" id="A0A2G9YV03"/>
<dbReference type="EMBL" id="PCRO01000008">
    <property type="protein sequence ID" value="PIP23084.1"/>
    <property type="molecule type" value="Genomic_DNA"/>
</dbReference>
<dbReference type="InterPro" id="IPR000086">
    <property type="entry name" value="NUDIX_hydrolase_dom"/>
</dbReference>
<reference evidence="5 6" key="1">
    <citation type="submission" date="2017-09" db="EMBL/GenBank/DDBJ databases">
        <title>Depth-based differentiation of microbial function through sediment-hosted aquifers and enrichment of novel symbionts in the deep terrestrial subsurface.</title>
        <authorList>
            <person name="Probst A.J."/>
            <person name="Ladd B."/>
            <person name="Jarett J.K."/>
            <person name="Geller-Mcgrath D.E."/>
            <person name="Sieber C.M."/>
            <person name="Emerson J.B."/>
            <person name="Anantharaman K."/>
            <person name="Thomas B.C."/>
            <person name="Malmstrom R."/>
            <person name="Stieglmeier M."/>
            <person name="Klingl A."/>
            <person name="Woyke T."/>
            <person name="Ryan C.M."/>
            <person name="Banfield J.F."/>
        </authorList>
    </citation>
    <scope>NUCLEOTIDE SEQUENCE [LARGE SCALE GENOMIC DNA]</scope>
    <source>
        <strain evidence="5">CG23_combo_of_CG06-09_8_20_14_all_39_17</strain>
    </source>
</reference>